<dbReference type="EMBL" id="CP001087">
    <property type="protein sequence ID" value="ACN17901.1"/>
    <property type="molecule type" value="Genomic_DNA"/>
</dbReference>
<keyword evidence="2" id="KW-1185">Reference proteome</keyword>
<reference evidence="1 2" key="1">
    <citation type="journal article" date="2009" name="Environ. Microbiol.">
        <title>Genome sequence of Desulfobacterium autotrophicum HRM2, a marine sulfate reducer oxidizing organic carbon completely to carbon dioxide.</title>
        <authorList>
            <person name="Strittmatter A.W."/>
            <person name="Liesegang H."/>
            <person name="Rabus R."/>
            <person name="Decker I."/>
            <person name="Amann J."/>
            <person name="Andres S."/>
            <person name="Henne A."/>
            <person name="Fricke W.F."/>
            <person name="Martinez-Arias R."/>
            <person name="Bartels D."/>
            <person name="Goesmann A."/>
            <person name="Krause L."/>
            <person name="Puehler A."/>
            <person name="Klenk H.P."/>
            <person name="Richter M."/>
            <person name="Schuler M."/>
            <person name="Gloeckner F.O."/>
            <person name="Meyerdierks A."/>
            <person name="Gottschalk G."/>
            <person name="Amann R."/>
        </authorList>
    </citation>
    <scope>NUCLEOTIDE SEQUENCE [LARGE SCALE GENOMIC DNA]</scope>
    <source>
        <strain evidence="2">ATCC 43914 / DSM 3382 / HRM2</strain>
    </source>
</reference>
<protein>
    <submittedName>
        <fullName evidence="1">Uncharacterized protein</fullName>
    </submittedName>
</protein>
<name>C0QIF7_DESAH</name>
<dbReference type="AlphaFoldDB" id="C0QIF7"/>
<dbReference type="STRING" id="177437.HRM2_48530"/>
<accession>C0QIF7</accession>
<evidence type="ECO:0000313" key="2">
    <source>
        <dbReference type="Proteomes" id="UP000000442"/>
    </source>
</evidence>
<proteinExistence type="predicted"/>
<dbReference type="HOGENOM" id="CLU_2568218_0_0_7"/>
<dbReference type="Proteomes" id="UP000000442">
    <property type="component" value="Chromosome"/>
</dbReference>
<organism evidence="1 2">
    <name type="scientific">Desulforapulum autotrophicum (strain ATCC 43914 / DSM 3382 / VKM B-1955 / HRM2)</name>
    <name type="common">Desulfobacterium autotrophicum</name>
    <dbReference type="NCBI Taxonomy" id="177437"/>
    <lineage>
        <taxon>Bacteria</taxon>
        <taxon>Pseudomonadati</taxon>
        <taxon>Thermodesulfobacteriota</taxon>
        <taxon>Desulfobacteria</taxon>
        <taxon>Desulfobacterales</taxon>
        <taxon>Desulfobacteraceae</taxon>
        <taxon>Desulforapulum</taxon>
    </lineage>
</organism>
<dbReference type="KEGG" id="dat:HRM2_48530"/>
<sequence>MRDAGDIGKTKNIRAVSGELSKCKVPYIGNEKSRCKKDPKLDPDQRLPMDFVLNYMAIVERMGLGIDNRWDVGIDGLTPGV</sequence>
<evidence type="ECO:0000313" key="1">
    <source>
        <dbReference type="EMBL" id="ACN17901.1"/>
    </source>
</evidence>
<gene>
    <name evidence="1" type="ordered locus">HRM2_48530</name>
</gene>